<dbReference type="EMBL" id="MCFN01000089">
    <property type="protein sequence ID" value="OXB65561.1"/>
    <property type="molecule type" value="Genomic_DNA"/>
</dbReference>
<dbReference type="Proteomes" id="UP000198323">
    <property type="component" value="Unassembled WGS sequence"/>
</dbReference>
<dbReference type="InterPro" id="IPR044898">
    <property type="entry name" value="CDI_dom_sf"/>
</dbReference>
<name>A0A226NDB6_CALSU</name>
<dbReference type="InterPro" id="IPR029841">
    <property type="entry name" value="CDKN1A"/>
</dbReference>
<evidence type="ECO:0000256" key="3">
    <source>
        <dbReference type="SAM" id="MobiDB-lite"/>
    </source>
</evidence>
<dbReference type="Gene3D" id="4.10.365.10">
    <property type="entry name" value="p27"/>
    <property type="match status" value="1"/>
</dbReference>
<feature type="compositionally biased region" description="Polar residues" evidence="3">
    <location>
        <begin position="1"/>
        <end position="15"/>
    </location>
</feature>
<evidence type="ECO:0000256" key="2">
    <source>
        <dbReference type="ARBA" id="ARBA00023013"/>
    </source>
</evidence>
<protein>
    <recommendedName>
        <fullName evidence="4">Cyclin-dependent kinase inhibitor domain-containing protein</fullName>
    </recommendedName>
</protein>
<dbReference type="GO" id="GO:0007346">
    <property type="term" value="P:regulation of mitotic cell cycle"/>
    <property type="evidence" value="ECO:0007669"/>
    <property type="project" value="InterPro"/>
</dbReference>
<dbReference type="GO" id="GO:0004861">
    <property type="term" value="F:cyclin-dependent protein serine/threonine kinase inhibitor activity"/>
    <property type="evidence" value="ECO:0007669"/>
    <property type="project" value="InterPro"/>
</dbReference>
<evidence type="ECO:0000256" key="1">
    <source>
        <dbReference type="ARBA" id="ARBA00006726"/>
    </source>
</evidence>
<dbReference type="Pfam" id="PF02234">
    <property type="entry name" value="CDI"/>
    <property type="match status" value="1"/>
</dbReference>
<sequence length="130" mass="14984">MNSTGNTASQCTNLGGSKDMENVTNKRQEDRQHTHGLLFATGPYITPLSFPTPDKLESLLSTFAREQHPGEKMEWQLGKIVHTQRNFFGPVDRKQLHWGFQHMLRSNIKVAQKKWNFDFLQDVPIEGFLQ</sequence>
<dbReference type="OrthoDB" id="6373236at2759"/>
<keyword evidence="6" id="KW-1185">Reference proteome</keyword>
<gene>
    <name evidence="5" type="ORF">ASZ78_016625</name>
</gene>
<evidence type="ECO:0000313" key="6">
    <source>
        <dbReference type="Proteomes" id="UP000198323"/>
    </source>
</evidence>
<dbReference type="InterPro" id="IPR003175">
    <property type="entry name" value="CDI_dom"/>
</dbReference>
<organism evidence="5 6">
    <name type="scientific">Callipepla squamata</name>
    <name type="common">Scaled quail</name>
    <dbReference type="NCBI Taxonomy" id="9009"/>
    <lineage>
        <taxon>Eukaryota</taxon>
        <taxon>Metazoa</taxon>
        <taxon>Chordata</taxon>
        <taxon>Craniata</taxon>
        <taxon>Vertebrata</taxon>
        <taxon>Euteleostomi</taxon>
        <taxon>Archelosauria</taxon>
        <taxon>Archosauria</taxon>
        <taxon>Dinosauria</taxon>
        <taxon>Saurischia</taxon>
        <taxon>Theropoda</taxon>
        <taxon>Coelurosauria</taxon>
        <taxon>Aves</taxon>
        <taxon>Neognathae</taxon>
        <taxon>Galloanserae</taxon>
        <taxon>Galliformes</taxon>
        <taxon>Odontophoridae</taxon>
        <taxon>Callipepla</taxon>
    </lineage>
</organism>
<dbReference type="PANTHER" id="PTHR46778">
    <property type="entry name" value="CYCLIN-DEPENDENT KINASE INHIBITOR 1-RELATED"/>
    <property type="match status" value="1"/>
</dbReference>
<proteinExistence type="inferred from homology"/>
<dbReference type="PANTHER" id="PTHR46778:SF2">
    <property type="entry name" value="CYCLIN-DEPENDENT KINASE INHIBITOR DOMAIN-CONTAINING PROTEIN"/>
    <property type="match status" value="1"/>
</dbReference>
<dbReference type="GO" id="GO:0072331">
    <property type="term" value="P:signal transduction by p53 class mediator"/>
    <property type="evidence" value="ECO:0007669"/>
    <property type="project" value="InterPro"/>
</dbReference>
<feature type="domain" description="Cyclin-dependent kinase inhibitor" evidence="4">
    <location>
        <begin position="88"/>
        <end position="128"/>
    </location>
</feature>
<dbReference type="AlphaFoldDB" id="A0A226NDB6"/>
<reference evidence="5 6" key="1">
    <citation type="submission" date="2016-07" db="EMBL/GenBank/DDBJ databases">
        <title>Disparate Historic Effective Population Sizes Predicted by Modern Levels of Genome Diversity for the Scaled Quail (Callipepla squamata) and the Northern Bobwhite (Colinus virginianus): Inferences from First and Second Generation Draft Genome Assemblies for Sympatric New World Quail.</title>
        <authorList>
            <person name="Oldeschulte D.L."/>
            <person name="Halley Y.A."/>
            <person name="Bhattarai E.K."/>
            <person name="Brashear W.A."/>
            <person name="Hill J."/>
            <person name="Metz R.P."/>
            <person name="Johnson C.D."/>
            <person name="Rollins D."/>
            <person name="Peterson M.J."/>
            <person name="Bickhart D.M."/>
            <person name="Decker J.E."/>
            <person name="Seabury C.M."/>
        </authorList>
    </citation>
    <scope>NUCLEOTIDE SEQUENCE [LARGE SCALE GENOMIC DNA]</scope>
    <source>
        <strain evidence="5 6">Texas</strain>
        <tissue evidence="5">Leg muscle</tissue>
    </source>
</reference>
<evidence type="ECO:0000313" key="5">
    <source>
        <dbReference type="EMBL" id="OXB65561.1"/>
    </source>
</evidence>
<dbReference type="GO" id="GO:0005634">
    <property type="term" value="C:nucleus"/>
    <property type="evidence" value="ECO:0007669"/>
    <property type="project" value="InterPro"/>
</dbReference>
<keyword evidence="2" id="KW-0649">Protein kinase inhibitor</keyword>
<comment type="caution">
    <text evidence="5">The sequence shown here is derived from an EMBL/GenBank/DDBJ whole genome shotgun (WGS) entry which is preliminary data.</text>
</comment>
<comment type="similarity">
    <text evidence="1">Belongs to the CDI family.</text>
</comment>
<feature type="compositionally biased region" description="Basic and acidic residues" evidence="3">
    <location>
        <begin position="18"/>
        <end position="33"/>
    </location>
</feature>
<accession>A0A226NDB6</accession>
<dbReference type="STRING" id="9009.A0A226NDB6"/>
<feature type="region of interest" description="Disordered" evidence="3">
    <location>
        <begin position="1"/>
        <end position="34"/>
    </location>
</feature>
<evidence type="ECO:0000259" key="4">
    <source>
        <dbReference type="Pfam" id="PF02234"/>
    </source>
</evidence>